<protein>
    <submittedName>
        <fullName evidence="2">Uncharacterized protein</fullName>
    </submittedName>
</protein>
<organism evidence="2 3">
    <name type="scientific">Caerostris extrusa</name>
    <name type="common">Bark spider</name>
    <name type="synonym">Caerostris bankana</name>
    <dbReference type="NCBI Taxonomy" id="172846"/>
    <lineage>
        <taxon>Eukaryota</taxon>
        <taxon>Metazoa</taxon>
        <taxon>Ecdysozoa</taxon>
        <taxon>Arthropoda</taxon>
        <taxon>Chelicerata</taxon>
        <taxon>Arachnida</taxon>
        <taxon>Araneae</taxon>
        <taxon>Araneomorphae</taxon>
        <taxon>Entelegynae</taxon>
        <taxon>Araneoidea</taxon>
        <taxon>Araneidae</taxon>
        <taxon>Caerostris</taxon>
    </lineage>
</organism>
<evidence type="ECO:0000256" key="1">
    <source>
        <dbReference type="SAM" id="MobiDB-lite"/>
    </source>
</evidence>
<reference evidence="2 3" key="1">
    <citation type="submission" date="2021-06" db="EMBL/GenBank/DDBJ databases">
        <title>Caerostris extrusa draft genome.</title>
        <authorList>
            <person name="Kono N."/>
            <person name="Arakawa K."/>
        </authorList>
    </citation>
    <scope>NUCLEOTIDE SEQUENCE [LARGE SCALE GENOMIC DNA]</scope>
</reference>
<feature type="region of interest" description="Disordered" evidence="1">
    <location>
        <begin position="1"/>
        <end position="52"/>
    </location>
</feature>
<comment type="caution">
    <text evidence="2">The sequence shown here is derived from an EMBL/GenBank/DDBJ whole genome shotgun (WGS) entry which is preliminary data.</text>
</comment>
<dbReference type="Proteomes" id="UP001054945">
    <property type="component" value="Unassembled WGS sequence"/>
</dbReference>
<accession>A0AAV4MJ15</accession>
<sequence>MSAKHPSPEKFSAPQSVSESYEKSETDDEFIIILSDEEEGSDEDDVKTKPESCDIKEEIEPPSHDYNNFNDEHQFNNRKNEMGVYHENKFPQKEITVNSHVIEQKVGAIHSNVENETTHKISSLKKETSNFISVYNNVLKTDESASTSGLSIRHSPIKSCVLEKVNISIVEKQHLNDIVDKNFVSNDTNYSSSRDSKSIVEDSKETSESKMKIVIDSDKLCLDKRILETEIKIHPSCKKKGEFKKRKLKISKQSIEKVKASESVCIDADFVFDSTTLQSEKLNSNSNQTLDITEEFPKRKSLRKRGQQIISLEAKSQTNKSEKNKVKKTNKVKRIVKNTAISTDMDVAFVSVSDSKNLKVQKNNITNIEQHITEDLPAKIGFRERGQQIISKGKGSEDKVKLKENFGKKRKINKVNGTDVDKAISTDGDFIQVNNIIGELPKKGLRKRDQQIISKEKESKDKVKKKNSIISELPKKSLRKRNISKGEDSEDKVKLKENFGKKRKIEKVNGTDTNKAISTDADFCQVNGIIEELPIKSLRKREIFSKGEDMEDKNFVKKRKIKKVNRTDAAKAISTDVGQVNNIIGELPKKSLSKTCHDENIISSKAKVKMKESKRRKIRSNKSKAVSANVDTAVVSASKHAEISKSPDVNEMKNKKIRVKLSWLNKIALDLDRATVTEYHKEAIREKKDRNDYLKGVLEDIEGMDHYIQSKPNFRHASKQKAFHQQNYNPRAERAIVPGPSNILPHVFIPQSSIRDAISPNYIIPHAVSTSITGVMFSWEITFKSDCTSITDCNLWN</sequence>
<keyword evidence="3" id="KW-1185">Reference proteome</keyword>
<name>A0AAV4MJ15_CAEEX</name>
<dbReference type="AlphaFoldDB" id="A0AAV4MJ15"/>
<gene>
    <name evidence="2" type="ORF">CEXT_239081</name>
</gene>
<evidence type="ECO:0000313" key="2">
    <source>
        <dbReference type="EMBL" id="GIX72182.1"/>
    </source>
</evidence>
<dbReference type="EMBL" id="BPLR01002288">
    <property type="protein sequence ID" value="GIX72182.1"/>
    <property type="molecule type" value="Genomic_DNA"/>
</dbReference>
<evidence type="ECO:0000313" key="3">
    <source>
        <dbReference type="Proteomes" id="UP001054945"/>
    </source>
</evidence>
<feature type="compositionally biased region" description="Acidic residues" evidence="1">
    <location>
        <begin position="25"/>
        <end position="45"/>
    </location>
</feature>
<proteinExistence type="predicted"/>